<protein>
    <submittedName>
        <fullName evidence="1">Uncharacterized protein</fullName>
    </submittedName>
</protein>
<sequence>MNHRESPPVRVLGGNVYTVDPAVPHAGEVAVRDDRIARVDDAADVPARVVNAMSAAFDREARMSIEDFATDRGPQ</sequence>
<comment type="caution">
    <text evidence="1">The sequence shown here is derived from an EMBL/GenBank/DDBJ whole genome shotgun (WGS) entry which is preliminary data.</text>
</comment>
<evidence type="ECO:0000313" key="1">
    <source>
        <dbReference type="EMBL" id="GAQ62691.1"/>
    </source>
</evidence>
<dbReference type="Gene3D" id="2.30.40.10">
    <property type="entry name" value="Urease, subunit C, domain 1"/>
    <property type="match status" value="1"/>
</dbReference>
<dbReference type="Proteomes" id="UP000067448">
    <property type="component" value="Unassembled WGS sequence"/>
</dbReference>
<dbReference type="AlphaFoldDB" id="A0A117EDR0"/>
<evidence type="ECO:0000313" key="2">
    <source>
        <dbReference type="Proteomes" id="UP000067448"/>
    </source>
</evidence>
<gene>
    <name evidence="1" type="ORF">SsS58_03061</name>
</gene>
<name>A0A117EDR0_STRSC</name>
<reference evidence="1 2" key="2">
    <citation type="journal article" date="2016" name="Genome Announc.">
        <title>Draft Genome Sequences of Streptomyces scabiei S58, Streptomyces turgidiscabies T45, and Streptomyces acidiscabies a10, the Pathogens of Potato Common Scab, Isolated in Japan.</title>
        <authorList>
            <person name="Tomihama T."/>
            <person name="Nishi Y."/>
            <person name="Sakai M."/>
            <person name="Ikenaga M."/>
            <person name="Okubo T."/>
            <person name="Ikeda S."/>
        </authorList>
    </citation>
    <scope>NUCLEOTIDE SEQUENCE [LARGE SCALE GENOMIC DNA]</scope>
    <source>
        <strain evidence="1 2">S58</strain>
    </source>
</reference>
<reference evidence="2" key="1">
    <citation type="submission" date="2015-11" db="EMBL/GenBank/DDBJ databases">
        <authorList>
            <consortium name="Cross-ministerial Strategic Innovation Promotion Program (SIP) consortium"/>
            <person name="Tomihama T."/>
            <person name="Ikenaga M."/>
            <person name="Sakai M."/>
            <person name="Okubo T."/>
            <person name="Ikeda S."/>
        </authorList>
    </citation>
    <scope>NUCLEOTIDE SEQUENCE [LARGE SCALE GENOMIC DNA]</scope>
    <source>
        <strain evidence="2">S58</strain>
    </source>
</reference>
<dbReference type="SUPFAM" id="SSF51338">
    <property type="entry name" value="Composite domain of metallo-dependent hydrolases"/>
    <property type="match status" value="1"/>
</dbReference>
<reference evidence="2" key="3">
    <citation type="submission" date="2016-02" db="EMBL/GenBank/DDBJ databases">
        <title>Draft genome of pathogenic Streptomyces sp. in Japan.</title>
        <authorList>
            <person name="Tomihama T."/>
            <person name="Ikenaga M."/>
            <person name="Sakai M."/>
            <person name="Okubo T."/>
            <person name="Ikeda S."/>
        </authorList>
    </citation>
    <scope>NUCLEOTIDE SEQUENCE [LARGE SCALE GENOMIC DNA]</scope>
    <source>
        <strain evidence="2">S58</strain>
    </source>
</reference>
<dbReference type="GO" id="GO:0016810">
    <property type="term" value="F:hydrolase activity, acting on carbon-nitrogen (but not peptide) bonds"/>
    <property type="evidence" value="ECO:0007669"/>
    <property type="project" value="InterPro"/>
</dbReference>
<dbReference type="InterPro" id="IPR011059">
    <property type="entry name" value="Metal-dep_hydrolase_composite"/>
</dbReference>
<dbReference type="EMBL" id="BCMM01000012">
    <property type="protein sequence ID" value="GAQ62691.1"/>
    <property type="molecule type" value="Genomic_DNA"/>
</dbReference>
<proteinExistence type="predicted"/>
<accession>A0A117EDR0</accession>
<organism evidence="1 2">
    <name type="scientific">Streptomyces scabiei</name>
    <dbReference type="NCBI Taxonomy" id="1930"/>
    <lineage>
        <taxon>Bacteria</taxon>
        <taxon>Bacillati</taxon>
        <taxon>Actinomycetota</taxon>
        <taxon>Actinomycetes</taxon>
        <taxon>Kitasatosporales</taxon>
        <taxon>Streptomycetaceae</taxon>
        <taxon>Streptomyces</taxon>
    </lineage>
</organism>